<dbReference type="AlphaFoldDB" id="A0A6J7J5B0"/>
<accession>A0A6J7J5B0</accession>
<proteinExistence type="predicted"/>
<sequence>MAQVADIAAIVVAALAVGTAAGGAWVWWHAAGARWYWALWRVTQLSTTLLAAVALVALLSGFDPEDGLFWLYMLLPIAVSVIAEQLRIASAQTILDQRELEDAQAVGRLPEDEQQLVVFAILARETWITTLAGGVIAFLALRVLVTG</sequence>
<protein>
    <submittedName>
        <fullName evidence="2">Unannotated protein</fullName>
    </submittedName>
</protein>
<keyword evidence="1" id="KW-0472">Membrane</keyword>
<keyword evidence="1" id="KW-1133">Transmembrane helix</keyword>
<feature type="transmembrane region" description="Helical" evidence="1">
    <location>
        <begin position="40"/>
        <end position="62"/>
    </location>
</feature>
<keyword evidence="1" id="KW-0812">Transmembrane</keyword>
<feature type="transmembrane region" description="Helical" evidence="1">
    <location>
        <begin position="7"/>
        <end position="28"/>
    </location>
</feature>
<name>A0A6J7J5B0_9ZZZZ</name>
<feature type="transmembrane region" description="Helical" evidence="1">
    <location>
        <begin position="126"/>
        <end position="145"/>
    </location>
</feature>
<evidence type="ECO:0000313" key="2">
    <source>
        <dbReference type="EMBL" id="CAB4937827.1"/>
    </source>
</evidence>
<feature type="transmembrane region" description="Helical" evidence="1">
    <location>
        <begin position="69"/>
        <end position="88"/>
    </location>
</feature>
<organism evidence="2">
    <name type="scientific">freshwater metagenome</name>
    <dbReference type="NCBI Taxonomy" id="449393"/>
    <lineage>
        <taxon>unclassified sequences</taxon>
        <taxon>metagenomes</taxon>
        <taxon>ecological metagenomes</taxon>
    </lineage>
</organism>
<gene>
    <name evidence="2" type="ORF">UFOPK3674_01602</name>
</gene>
<evidence type="ECO:0000256" key="1">
    <source>
        <dbReference type="SAM" id="Phobius"/>
    </source>
</evidence>
<dbReference type="EMBL" id="CAFBMX010000008">
    <property type="protein sequence ID" value="CAB4937827.1"/>
    <property type="molecule type" value="Genomic_DNA"/>
</dbReference>
<reference evidence="2" key="1">
    <citation type="submission" date="2020-05" db="EMBL/GenBank/DDBJ databases">
        <authorList>
            <person name="Chiriac C."/>
            <person name="Salcher M."/>
            <person name="Ghai R."/>
            <person name="Kavagutti S V."/>
        </authorList>
    </citation>
    <scope>NUCLEOTIDE SEQUENCE</scope>
</reference>